<dbReference type="OrthoDB" id="10012280at2"/>
<proteinExistence type="predicted"/>
<evidence type="ECO:0000313" key="2">
    <source>
        <dbReference type="EMBL" id="BBM55086.1"/>
    </source>
</evidence>
<evidence type="ECO:0000256" key="1">
    <source>
        <dbReference type="SAM" id="Coils"/>
    </source>
</evidence>
<organism evidence="2 3">
    <name type="scientific">Leptotrichia wadei</name>
    <dbReference type="NCBI Taxonomy" id="157687"/>
    <lineage>
        <taxon>Bacteria</taxon>
        <taxon>Fusobacteriati</taxon>
        <taxon>Fusobacteriota</taxon>
        <taxon>Fusobacteriia</taxon>
        <taxon>Fusobacteriales</taxon>
        <taxon>Leptotrichiaceae</taxon>
        <taxon>Leptotrichia</taxon>
    </lineage>
</organism>
<keyword evidence="1" id="KW-0175">Coiled coil</keyword>
<evidence type="ECO:0000313" key="3">
    <source>
        <dbReference type="Proteomes" id="UP000321944"/>
    </source>
</evidence>
<dbReference type="EMBL" id="AP019841">
    <property type="protein sequence ID" value="BBM55086.1"/>
    <property type="molecule type" value="Genomic_DNA"/>
</dbReference>
<accession>A0A510KTY1</accession>
<reference evidence="2 3" key="1">
    <citation type="submission" date="2019-07" db="EMBL/GenBank/DDBJ databases">
        <title>Complete Genome Sequence of Leptotrichia wadei Strain JMUB3936.</title>
        <authorList>
            <person name="Watanabe S."/>
            <person name="Cui L."/>
        </authorList>
    </citation>
    <scope>NUCLEOTIDE SEQUENCE [LARGE SCALE GENOMIC DNA]</scope>
    <source>
        <strain evidence="2 3">JMUB3936</strain>
    </source>
</reference>
<sequence>MLKMQEFIFKKMNEWEFLKLKNKRESLKFELREINQKIQREEEIRERIEVKEQLRDVEIKKVSNILKVLNARGEYENIFLDCKHEDYEIELKRVLKQYLDFLEYYL</sequence>
<name>A0A510KTY1_9FUSO</name>
<dbReference type="AlphaFoldDB" id="A0A510KTY1"/>
<protein>
    <submittedName>
        <fullName evidence="2">Uncharacterized protein</fullName>
    </submittedName>
</protein>
<gene>
    <name evidence="2" type="ORF">JMUB3936_1370</name>
</gene>
<dbReference type="Proteomes" id="UP000321944">
    <property type="component" value="Chromosome"/>
</dbReference>
<feature type="coiled-coil region" evidence="1">
    <location>
        <begin position="17"/>
        <end position="60"/>
    </location>
</feature>
<dbReference type="RefSeq" id="WP_147003801.1">
    <property type="nucleotide sequence ID" value="NZ_AP019841.1"/>
</dbReference>